<comment type="caution">
    <text evidence="2">The sequence shown here is derived from an EMBL/GenBank/DDBJ whole genome shotgun (WGS) entry which is preliminary data.</text>
</comment>
<dbReference type="EMBL" id="JABSTV010000082">
    <property type="protein sequence ID" value="KAH7987775.1"/>
    <property type="molecule type" value="Genomic_DNA"/>
</dbReference>
<evidence type="ECO:0000313" key="3">
    <source>
        <dbReference type="Proteomes" id="UP000821837"/>
    </source>
</evidence>
<evidence type="ECO:0000313" key="2">
    <source>
        <dbReference type="EMBL" id="KAH7987775.1"/>
    </source>
</evidence>
<sequence length="98" mass="10886">MDAADLSSMFSNLASKRMPPPTQIPMRDYVGAPNEELGWPITEAEVRHALNKVRTTTAPGPDSVTNKTLRNLDDQSISKLTEYYNHCLEKGEIPNNGK</sequence>
<evidence type="ECO:0008006" key="4">
    <source>
        <dbReference type="Google" id="ProtNLM"/>
    </source>
</evidence>
<feature type="region of interest" description="Disordered" evidence="1">
    <location>
        <begin position="1"/>
        <end position="28"/>
    </location>
</feature>
<dbReference type="Proteomes" id="UP000821837">
    <property type="component" value="Unassembled WGS sequence"/>
</dbReference>
<name>A0A9D4TEA9_RHISA</name>
<evidence type="ECO:0000256" key="1">
    <source>
        <dbReference type="SAM" id="MobiDB-lite"/>
    </source>
</evidence>
<proteinExistence type="predicted"/>
<organism evidence="2 3">
    <name type="scientific">Rhipicephalus sanguineus</name>
    <name type="common">Brown dog tick</name>
    <name type="synonym">Ixodes sanguineus</name>
    <dbReference type="NCBI Taxonomy" id="34632"/>
    <lineage>
        <taxon>Eukaryota</taxon>
        <taxon>Metazoa</taxon>
        <taxon>Ecdysozoa</taxon>
        <taxon>Arthropoda</taxon>
        <taxon>Chelicerata</taxon>
        <taxon>Arachnida</taxon>
        <taxon>Acari</taxon>
        <taxon>Parasitiformes</taxon>
        <taxon>Ixodida</taxon>
        <taxon>Ixodoidea</taxon>
        <taxon>Ixodidae</taxon>
        <taxon>Rhipicephalinae</taxon>
        <taxon>Rhipicephalus</taxon>
        <taxon>Rhipicephalus</taxon>
    </lineage>
</organism>
<keyword evidence="3" id="KW-1185">Reference proteome</keyword>
<dbReference type="AlphaFoldDB" id="A0A9D4TEA9"/>
<reference evidence="2" key="2">
    <citation type="submission" date="2021-09" db="EMBL/GenBank/DDBJ databases">
        <authorList>
            <person name="Jia N."/>
            <person name="Wang J."/>
            <person name="Shi W."/>
            <person name="Du L."/>
            <person name="Sun Y."/>
            <person name="Zhan W."/>
            <person name="Jiang J."/>
            <person name="Wang Q."/>
            <person name="Zhang B."/>
            <person name="Ji P."/>
            <person name="Sakyi L.B."/>
            <person name="Cui X."/>
            <person name="Yuan T."/>
            <person name="Jiang B."/>
            <person name="Yang W."/>
            <person name="Lam T.T.-Y."/>
            <person name="Chang Q."/>
            <person name="Ding S."/>
            <person name="Wang X."/>
            <person name="Zhu J."/>
            <person name="Ruan X."/>
            <person name="Zhao L."/>
            <person name="Wei J."/>
            <person name="Que T."/>
            <person name="Du C."/>
            <person name="Cheng J."/>
            <person name="Dai P."/>
            <person name="Han X."/>
            <person name="Huang E."/>
            <person name="Gao Y."/>
            <person name="Liu J."/>
            <person name="Shao H."/>
            <person name="Ye R."/>
            <person name="Li L."/>
            <person name="Wei W."/>
            <person name="Wang X."/>
            <person name="Wang C."/>
            <person name="Huo Q."/>
            <person name="Li W."/>
            <person name="Guo W."/>
            <person name="Chen H."/>
            <person name="Chen S."/>
            <person name="Zhou L."/>
            <person name="Zhou L."/>
            <person name="Ni X."/>
            <person name="Tian J."/>
            <person name="Zhou Y."/>
            <person name="Sheng Y."/>
            <person name="Liu T."/>
            <person name="Pan Y."/>
            <person name="Xia L."/>
            <person name="Li J."/>
            <person name="Zhao F."/>
            <person name="Cao W."/>
        </authorList>
    </citation>
    <scope>NUCLEOTIDE SEQUENCE</scope>
    <source>
        <strain evidence="2">Rsan-2018</strain>
        <tissue evidence="2">Larvae</tissue>
    </source>
</reference>
<gene>
    <name evidence="2" type="ORF">HPB52_025546</name>
</gene>
<protein>
    <recommendedName>
        <fullName evidence="4">Tick transposon</fullName>
    </recommendedName>
</protein>
<accession>A0A9D4TEA9</accession>
<reference evidence="2" key="1">
    <citation type="journal article" date="2020" name="Cell">
        <title>Large-Scale Comparative Analyses of Tick Genomes Elucidate Their Genetic Diversity and Vector Capacities.</title>
        <authorList>
            <consortium name="Tick Genome and Microbiome Consortium (TIGMIC)"/>
            <person name="Jia N."/>
            <person name="Wang J."/>
            <person name="Shi W."/>
            <person name="Du L."/>
            <person name="Sun Y."/>
            <person name="Zhan W."/>
            <person name="Jiang J.F."/>
            <person name="Wang Q."/>
            <person name="Zhang B."/>
            <person name="Ji P."/>
            <person name="Bell-Sakyi L."/>
            <person name="Cui X.M."/>
            <person name="Yuan T.T."/>
            <person name="Jiang B.G."/>
            <person name="Yang W.F."/>
            <person name="Lam T.T."/>
            <person name="Chang Q.C."/>
            <person name="Ding S.J."/>
            <person name="Wang X.J."/>
            <person name="Zhu J.G."/>
            <person name="Ruan X.D."/>
            <person name="Zhao L."/>
            <person name="Wei J.T."/>
            <person name="Ye R.Z."/>
            <person name="Que T.C."/>
            <person name="Du C.H."/>
            <person name="Zhou Y.H."/>
            <person name="Cheng J.X."/>
            <person name="Dai P.F."/>
            <person name="Guo W.B."/>
            <person name="Han X.H."/>
            <person name="Huang E.J."/>
            <person name="Li L.F."/>
            <person name="Wei W."/>
            <person name="Gao Y.C."/>
            <person name="Liu J.Z."/>
            <person name="Shao H.Z."/>
            <person name="Wang X."/>
            <person name="Wang C.C."/>
            <person name="Yang T.C."/>
            <person name="Huo Q.B."/>
            <person name="Li W."/>
            <person name="Chen H.Y."/>
            <person name="Chen S.E."/>
            <person name="Zhou L.G."/>
            <person name="Ni X.B."/>
            <person name="Tian J.H."/>
            <person name="Sheng Y."/>
            <person name="Liu T."/>
            <person name="Pan Y.S."/>
            <person name="Xia L.Y."/>
            <person name="Li J."/>
            <person name="Zhao F."/>
            <person name="Cao W.C."/>
        </authorList>
    </citation>
    <scope>NUCLEOTIDE SEQUENCE</scope>
    <source>
        <strain evidence="2">Rsan-2018</strain>
    </source>
</reference>